<dbReference type="HOGENOM" id="CLU_1021630_0_0_2"/>
<evidence type="ECO:0008006" key="3">
    <source>
        <dbReference type="Google" id="ProtNLM"/>
    </source>
</evidence>
<dbReference type="OrthoDB" id="36424at2157"/>
<proteinExistence type="predicted"/>
<sequence>MDWEITFKGITYQCINCAYCCSCEKWRIYLNYFDKIRLKNYEYAIEECCGDFKYRLKVNEKGCVLLNNNLCKIHLEKGIEFKPLMCRIFPFSCMVKWDGTPLLIIKHYCKGIQHGEVDKRVIEEVIDLIKELYFDNFEKIINAGMEYSSKTRLYEDLEITWEEREEFGRYIFGAETFDMLLERCYEVFGHENDRLFSKIDEIKVNLMKFDTKNNEREIVRYLLELNRREHFRKMSFYREVETLLDIGNYLTRFKDVFVGEGEVDRQLFFK</sequence>
<dbReference type="GeneID" id="8514101"/>
<dbReference type="KEGG" id="mvu:Metvu_1739"/>
<dbReference type="InterPro" id="IPR005358">
    <property type="entry name" value="Puta_zinc/iron-chelating_dom"/>
</dbReference>
<keyword evidence="2" id="KW-1185">Reference proteome</keyword>
<dbReference type="Pfam" id="PF03692">
    <property type="entry name" value="CxxCxxCC"/>
    <property type="match status" value="1"/>
</dbReference>
<reference evidence="1" key="1">
    <citation type="submission" date="2009-10" db="EMBL/GenBank/DDBJ databases">
        <title>Complete sequence of chromosome of Methanocaldococcus vulcanius M7.</title>
        <authorList>
            <consortium name="US DOE Joint Genome Institute"/>
            <person name="Lucas S."/>
            <person name="Copeland A."/>
            <person name="Lapidus A."/>
            <person name="Glavina del Rio T."/>
            <person name="Dalin E."/>
            <person name="Tice H."/>
            <person name="Bruce D."/>
            <person name="Goodwin L."/>
            <person name="Pitluck S."/>
            <person name="Lcollab F.I."/>
            <person name="Brettin T."/>
            <person name="Detter J.C."/>
            <person name="Han C."/>
            <person name="Tapia R."/>
            <person name="Kuske C.R."/>
            <person name="Schmutz J."/>
            <person name="Larimer F."/>
            <person name="Land M."/>
            <person name="Hauser L."/>
            <person name="Kyrpides N."/>
            <person name="Ovchinikova G."/>
            <person name="Sieprawska-Lupa M."/>
            <person name="Whitman W.B."/>
            <person name="Woyke T."/>
        </authorList>
    </citation>
    <scope>NUCLEOTIDE SEQUENCE [LARGE SCALE GENOMIC DNA]</scope>
    <source>
        <strain evidence="1">M7</strain>
    </source>
</reference>
<accession>C9RE61</accession>
<organism evidence="1 2">
    <name type="scientific">Methanocaldococcus vulcanius (strain ATCC 700851 / DSM 12094 / M7)</name>
    <name type="common">Methanococcus vulcanius</name>
    <dbReference type="NCBI Taxonomy" id="579137"/>
    <lineage>
        <taxon>Archaea</taxon>
        <taxon>Methanobacteriati</taxon>
        <taxon>Methanobacteriota</taxon>
        <taxon>Methanomada group</taxon>
        <taxon>Methanococci</taxon>
        <taxon>Methanococcales</taxon>
        <taxon>Methanocaldococcaceae</taxon>
        <taxon>Methanocaldococcus</taxon>
    </lineage>
</organism>
<gene>
    <name evidence="1" type="ordered locus">Metvu_1739</name>
</gene>
<protein>
    <recommendedName>
        <fullName evidence="3">YkgJ family cysteine cluster protein</fullName>
    </recommendedName>
</protein>
<evidence type="ECO:0000313" key="2">
    <source>
        <dbReference type="Proteomes" id="UP000002063"/>
    </source>
</evidence>
<dbReference type="AlphaFoldDB" id="C9RE61"/>
<dbReference type="RefSeq" id="WP_015733807.1">
    <property type="nucleotide sequence ID" value="NC_013407.1"/>
</dbReference>
<dbReference type="eggNOG" id="arCOG05059">
    <property type="taxonomic scope" value="Archaea"/>
</dbReference>
<evidence type="ECO:0000313" key="1">
    <source>
        <dbReference type="EMBL" id="ACX73590.1"/>
    </source>
</evidence>
<dbReference type="EMBL" id="CP001787">
    <property type="protein sequence ID" value="ACX73590.1"/>
    <property type="molecule type" value="Genomic_DNA"/>
</dbReference>
<dbReference type="Proteomes" id="UP000002063">
    <property type="component" value="Chromosome"/>
</dbReference>
<name>C9RE61_METVM</name>
<dbReference type="STRING" id="579137.Metvu_1739"/>